<dbReference type="EMBL" id="AY939844">
    <property type="protein sequence ID" value="AAX44606.1"/>
    <property type="molecule type" value="Genomic_DNA"/>
</dbReference>
<accession>Q58MC6</accession>
<reference evidence="2 4" key="2">
    <citation type="submission" date="2009-10" db="EMBL/GenBank/DDBJ databases">
        <title>The Genome Sequence of Prochlorococcus phage P-SSM2.</title>
        <authorList>
            <consortium name="The Broad Institute Genome Sequencing Platform"/>
            <person name="Henn M.R."/>
            <person name="Sullivan M.S."/>
            <person name="Osburne M.S."/>
            <person name="Levin J."/>
            <person name="Malboeuf C."/>
            <person name="Casali M."/>
            <person name="Russ C."/>
            <person name="Lennon N."/>
            <person name="Chapman S.B."/>
            <person name="Erlich R."/>
            <person name="Young S.K."/>
            <person name="Koehrsen M."/>
            <person name="Yandava C."/>
            <person name="Zeng Q."/>
            <person name="Alvarado L."/>
            <person name="Anderson S."/>
            <person name="Berlin A."/>
            <person name="Borenstein D."/>
            <person name="Chen Z."/>
            <person name="Engels R."/>
            <person name="Freedman E."/>
            <person name="Gellesch M."/>
            <person name="Goldberg J."/>
            <person name="Green L."/>
            <person name="Griggs A."/>
            <person name="Gujja S."/>
            <person name="Heilman E.R."/>
            <person name="Heiman D."/>
            <person name="Hepburn T."/>
            <person name="Howarth C."/>
            <person name="Jen D."/>
            <person name="Larson L."/>
            <person name="Lewis B."/>
            <person name="Mehta T."/>
            <person name="Park D."/>
            <person name="Pearson M."/>
            <person name="Richards J."/>
            <person name="Rizzolo K."/>
            <person name="Roberts A."/>
            <person name="Ryan E."/>
            <person name="Saif S."/>
            <person name="Shea T."/>
            <person name="Shenoy N."/>
            <person name="Sisk P."/>
            <person name="Stolte C."/>
            <person name="Sykes S."/>
            <person name="Walk T."/>
            <person name="White J."/>
            <person name="Yu Q."/>
            <person name="Coleman M.L."/>
            <person name="Huang K.H."/>
            <person name="Weigele P.R."/>
            <person name="DeFrancesco A.S."/>
            <person name="Kern S.E."/>
            <person name="Thompson L.R."/>
            <person name="Fu R."/>
            <person name="Hombeck B."/>
            <person name="Chisholm S.W."/>
            <person name="Haas B."/>
            <person name="Nusbaum C."/>
            <person name="Birren B."/>
        </authorList>
    </citation>
    <scope>NUCLEOTIDE SEQUENCE [LARGE SCALE GENOMIC DNA]</scope>
    <source>
        <strain evidence="2">P-SSM2</strain>
    </source>
</reference>
<dbReference type="EMBL" id="GU071092">
    <property type="protein sequence ID" value="ACY76108.1"/>
    <property type="molecule type" value="Genomic_DNA"/>
</dbReference>
<evidence type="ECO:0000313" key="4">
    <source>
        <dbReference type="Proteomes" id="UP000013923"/>
    </source>
</evidence>
<evidence type="ECO:0000313" key="1">
    <source>
        <dbReference type="EMBL" id="AAX44606.1"/>
    </source>
</evidence>
<reference evidence="1 3" key="1">
    <citation type="journal article" date="2005" name="PLoS Biol.">
        <title>Three Prochlorococcus cyanophage genomes: signature features and ecological interpretations.</title>
        <authorList>
            <person name="Sullivan M.B."/>
            <person name="Coleman M.L."/>
            <person name="Weigele P."/>
            <person name="Rohwer F."/>
            <person name="Chisholm S.W."/>
        </authorList>
    </citation>
    <scope>NUCLEOTIDE SEQUENCE</scope>
</reference>
<dbReference type="GeneID" id="3294221"/>
<dbReference type="KEGG" id="vg:3294221"/>
<dbReference type="RefSeq" id="YP_214460.1">
    <property type="nucleotide sequence ID" value="NC_006883.2"/>
</dbReference>
<organismHost>
    <name type="scientific">Prochlorococcus</name>
    <dbReference type="NCBI Taxonomy" id="1218"/>
</organismHost>
<name>Q58MC6_BPPRM</name>
<protein>
    <submittedName>
        <fullName evidence="1">Uncharacterized protein</fullName>
    </submittedName>
</protein>
<dbReference type="Proteomes" id="UP000000991">
    <property type="component" value="Segment"/>
</dbReference>
<keyword evidence="3" id="KW-1185">Reference proteome</keyword>
<gene>
    <name evidence="2" type="ORF">PCMG_00232</name>
    <name evidence="1" type="ORF">PSSM2_229</name>
</gene>
<evidence type="ECO:0000313" key="3">
    <source>
        <dbReference type="Proteomes" id="UP000000991"/>
    </source>
</evidence>
<dbReference type="Proteomes" id="UP000013923">
    <property type="component" value="Genome"/>
</dbReference>
<reference evidence="1 3" key="3">
    <citation type="journal article" date="2010" name="Environ. Microbiol.">
        <title>Genomic analysis of oceanic cyanobacterial myoviruses compared with T4-like myoviruses from diverse hosts and environments.</title>
        <authorList>
            <person name="Sullivan M.B."/>
            <person name="Huang K.H."/>
            <person name="Ignacio-Espinoza J.C."/>
            <person name="Berlin A.M."/>
            <person name="Kelly L."/>
            <person name="Weigele P.R."/>
            <person name="DeFrancesco A.S."/>
            <person name="Kern S.E."/>
            <person name="Thompson L.R."/>
            <person name="Young S."/>
            <person name="Yandava C."/>
            <person name="Fu R."/>
            <person name="Krastins B."/>
            <person name="Chase M."/>
            <person name="Sarracino D."/>
            <person name="Osburne M.S."/>
            <person name="Henn M.R."/>
            <person name="Chisholm S.W."/>
        </authorList>
    </citation>
    <scope>NUCLEOTIDE SEQUENCE [LARGE SCALE GENOMIC DNA]</scope>
</reference>
<dbReference type="OrthoDB" id="26360at10239"/>
<organism evidence="1 3">
    <name type="scientific">Prochlorococcus phage P-SSM2</name>
    <dbReference type="NCBI Taxonomy" id="268746"/>
    <lineage>
        <taxon>Viruses</taxon>
        <taxon>Duplodnaviria</taxon>
        <taxon>Heunggongvirae</taxon>
        <taxon>Uroviricota</taxon>
        <taxon>Caudoviricetes</taxon>
        <taxon>Pantevenvirales</taxon>
        <taxon>Kyanoviridae</taxon>
        <taxon>Salacisavirus</taxon>
        <taxon>Salacisavirus pssm2</taxon>
    </lineage>
</organism>
<evidence type="ECO:0000313" key="2">
    <source>
        <dbReference type="EMBL" id="ACY76108.1"/>
    </source>
</evidence>
<proteinExistence type="predicted"/>
<sequence>MPLTQQKHYTVGYHDNQHKHYEICEYAESSYQAIQNCKEDIPSLGEHPSSIDYCVTEEVQKISDFLSSGIPMGH</sequence>